<dbReference type="STRING" id="206665.SAMN04488516_11023"/>
<dbReference type="FunFam" id="2.170.150.20:FF:000007">
    <property type="entry name" value="Protein cereblon"/>
    <property type="match status" value="1"/>
</dbReference>
<dbReference type="RefSeq" id="WP_092065868.1">
    <property type="nucleotide sequence ID" value="NZ_FNIN01000010.1"/>
</dbReference>
<dbReference type="InterPro" id="IPR034750">
    <property type="entry name" value="CULT"/>
</dbReference>
<gene>
    <name evidence="2" type="ORF">SAMN04488516_11023</name>
</gene>
<name>A0A1H0F079_9BACT</name>
<dbReference type="EMBL" id="FNIN01000010">
    <property type="protein sequence ID" value="SDN88042.1"/>
    <property type="molecule type" value="Genomic_DNA"/>
</dbReference>
<dbReference type="AlphaFoldDB" id="A0A1H0F079"/>
<feature type="domain" description="CULT" evidence="1">
    <location>
        <begin position="27"/>
        <end position="128"/>
    </location>
</feature>
<dbReference type="Gene3D" id="2.170.150.20">
    <property type="entry name" value="Peptide methionine sulfoxide reductase"/>
    <property type="match status" value="1"/>
</dbReference>
<dbReference type="CDD" id="cd15777">
    <property type="entry name" value="CRBN_C_like"/>
    <property type="match status" value="1"/>
</dbReference>
<organism evidence="2 3">
    <name type="scientific">Desulfonauticus submarinus</name>
    <dbReference type="NCBI Taxonomy" id="206665"/>
    <lineage>
        <taxon>Bacteria</taxon>
        <taxon>Pseudomonadati</taxon>
        <taxon>Thermodesulfobacteriota</taxon>
        <taxon>Desulfovibrionia</taxon>
        <taxon>Desulfovibrionales</taxon>
        <taxon>Desulfonauticaceae</taxon>
        <taxon>Desulfonauticus</taxon>
    </lineage>
</organism>
<reference evidence="2 3" key="1">
    <citation type="submission" date="2016-10" db="EMBL/GenBank/DDBJ databases">
        <authorList>
            <person name="de Groot N.N."/>
        </authorList>
    </citation>
    <scope>NUCLEOTIDE SEQUENCE [LARGE SCALE GENOMIC DNA]</scope>
    <source>
        <strain evidence="2 3">DSM 15269</strain>
    </source>
</reference>
<dbReference type="OrthoDB" id="6197001at2"/>
<proteinExistence type="predicted"/>
<keyword evidence="3" id="KW-1185">Reference proteome</keyword>
<evidence type="ECO:0000313" key="2">
    <source>
        <dbReference type="EMBL" id="SDN88042.1"/>
    </source>
</evidence>
<dbReference type="Proteomes" id="UP000199602">
    <property type="component" value="Unassembled WGS sequence"/>
</dbReference>
<protein>
    <recommendedName>
        <fullName evidence="1">CULT domain-containing protein</fullName>
    </recommendedName>
</protein>
<evidence type="ECO:0000313" key="3">
    <source>
        <dbReference type="Proteomes" id="UP000199602"/>
    </source>
</evidence>
<accession>A0A1H0F079</accession>
<sequence length="129" mass="15024">MLYYFLKQPLKPSLIKKEKQKTSTQKEPGILCVTCSNLITYPKYKIEINNQHTHTFFNPQGIIFEIGCFSNAWGYVTIGPKSSEFSWFPPYKWQVVLCSICNSHLGWQYSFGHDTFFGFILSQLKEIPL</sequence>
<dbReference type="PROSITE" id="PS51788">
    <property type="entry name" value="CULT"/>
    <property type="match status" value="1"/>
</dbReference>
<evidence type="ECO:0000259" key="1">
    <source>
        <dbReference type="PROSITE" id="PS51788"/>
    </source>
</evidence>